<accession>A0A323UUV4</accession>
<dbReference type="Pfam" id="PF22817">
    <property type="entry name" value="ApeP-like"/>
    <property type="match status" value="1"/>
</dbReference>
<dbReference type="AlphaFoldDB" id="A0A323UUV4"/>
<reference evidence="1 2" key="1">
    <citation type="submission" date="2018-06" db="EMBL/GenBank/DDBJ databases">
        <title>Azoarcus communis strain SWub3 genome.</title>
        <authorList>
            <person name="Zorraquino Salvo V."/>
            <person name="Toubiana D."/>
            <person name="Blumwald E."/>
        </authorList>
    </citation>
    <scope>NUCLEOTIDE SEQUENCE [LARGE SCALE GENOMIC DNA]</scope>
    <source>
        <strain evidence="1 2">SWub3</strain>
    </source>
</reference>
<dbReference type="Proteomes" id="UP000248259">
    <property type="component" value="Unassembled WGS sequence"/>
</dbReference>
<dbReference type="SUPFAM" id="SSF54637">
    <property type="entry name" value="Thioesterase/thiol ester dehydrase-isomerase"/>
    <property type="match status" value="1"/>
</dbReference>
<gene>
    <name evidence="1" type="ORF">DNK49_12965</name>
</gene>
<dbReference type="Gene3D" id="3.10.129.10">
    <property type="entry name" value="Hotdog Thioesterase"/>
    <property type="match status" value="1"/>
</dbReference>
<dbReference type="EMBL" id="QKOE01000008">
    <property type="protein sequence ID" value="PZA16217.1"/>
    <property type="molecule type" value="Genomic_DNA"/>
</dbReference>
<organism evidence="1 2">
    <name type="scientific">Parazoarcus communis SWub3 = DSM 12120</name>
    <dbReference type="NCBI Taxonomy" id="1121029"/>
    <lineage>
        <taxon>Bacteria</taxon>
        <taxon>Pseudomonadati</taxon>
        <taxon>Pseudomonadota</taxon>
        <taxon>Betaproteobacteria</taxon>
        <taxon>Rhodocyclales</taxon>
        <taxon>Zoogloeaceae</taxon>
        <taxon>Parazoarcus</taxon>
    </lineage>
</organism>
<dbReference type="OrthoDB" id="9800188at2"/>
<protein>
    <submittedName>
        <fullName evidence="1">3-hydroxylacyl-ACP dehydratase</fullName>
    </submittedName>
</protein>
<keyword evidence="2" id="KW-1185">Reference proteome</keyword>
<dbReference type="InterPro" id="IPR016776">
    <property type="entry name" value="ApeP-like_dehydratase"/>
</dbReference>
<name>A0A323UUV4_9RHOO</name>
<evidence type="ECO:0000313" key="2">
    <source>
        <dbReference type="Proteomes" id="UP000248259"/>
    </source>
</evidence>
<dbReference type="RefSeq" id="WP_110525177.1">
    <property type="nucleotide sequence ID" value="NZ_QKOE01000008.1"/>
</dbReference>
<sequence length="149" mass="15620">MSPQQLDHAWIAAHIPHQGGMCLLERVEAWDGDQIRCSALSHRRIDNPLRASGRLGALNAVEYAAQAMAVHGALLAGSSTPPTPGFLGSARSVECLVDRLDDIDGALSIHAERLSADARTLLYAFTVASAAGPLVRGRAAVVLVTASST</sequence>
<proteinExistence type="predicted"/>
<comment type="caution">
    <text evidence="1">The sequence shown here is derived from an EMBL/GenBank/DDBJ whole genome shotgun (WGS) entry which is preliminary data.</text>
</comment>
<dbReference type="InterPro" id="IPR029069">
    <property type="entry name" value="HotDog_dom_sf"/>
</dbReference>
<evidence type="ECO:0000313" key="1">
    <source>
        <dbReference type="EMBL" id="PZA16217.1"/>
    </source>
</evidence>